<gene>
    <name evidence="1" type="ORF">UFOVP699_156</name>
</gene>
<reference evidence="1" key="1">
    <citation type="submission" date="2020-04" db="EMBL/GenBank/DDBJ databases">
        <authorList>
            <person name="Chiriac C."/>
            <person name="Salcher M."/>
            <person name="Ghai R."/>
            <person name="Kavagutti S V."/>
        </authorList>
    </citation>
    <scope>NUCLEOTIDE SEQUENCE</scope>
</reference>
<name>A0A6J5NI17_9CAUD</name>
<accession>A0A6J5NI17</accession>
<dbReference type="EMBL" id="LR796670">
    <property type="protein sequence ID" value="CAB4159420.1"/>
    <property type="molecule type" value="Genomic_DNA"/>
</dbReference>
<protein>
    <submittedName>
        <fullName evidence="1">Uncharacterized protein</fullName>
    </submittedName>
</protein>
<proteinExistence type="predicted"/>
<sequence length="121" mass="13975">MNLQVTSIEPQRKDYERALEMDFYKSGMRNWFYGNGAPIQSLAEKQSKLIKDPVKLVRRAKAVAAVWGTRDYHGGIGGGQWKVENAWNPFARALREMGFTGNQILEISQHRVEDSFLREMR</sequence>
<evidence type="ECO:0000313" key="1">
    <source>
        <dbReference type="EMBL" id="CAB4159420.1"/>
    </source>
</evidence>
<organism evidence="1">
    <name type="scientific">uncultured Caudovirales phage</name>
    <dbReference type="NCBI Taxonomy" id="2100421"/>
    <lineage>
        <taxon>Viruses</taxon>
        <taxon>Duplodnaviria</taxon>
        <taxon>Heunggongvirae</taxon>
        <taxon>Uroviricota</taxon>
        <taxon>Caudoviricetes</taxon>
        <taxon>Peduoviridae</taxon>
        <taxon>Maltschvirus</taxon>
        <taxon>Maltschvirus maltsch</taxon>
    </lineage>
</organism>